<comment type="caution">
    <text evidence="1">The sequence shown here is derived from an EMBL/GenBank/DDBJ whole genome shotgun (WGS) entry which is preliminary data.</text>
</comment>
<protein>
    <submittedName>
        <fullName evidence="1">Uncharacterized protein</fullName>
    </submittedName>
</protein>
<dbReference type="Proteomes" id="UP001309876">
    <property type="component" value="Unassembled WGS sequence"/>
</dbReference>
<evidence type="ECO:0000313" key="1">
    <source>
        <dbReference type="EMBL" id="KAK5084246.1"/>
    </source>
</evidence>
<dbReference type="EMBL" id="JAVRRJ010000005">
    <property type="protein sequence ID" value="KAK5084246.1"/>
    <property type="molecule type" value="Genomic_DNA"/>
</dbReference>
<organism evidence="1 2">
    <name type="scientific">Lithohypha guttulata</name>
    <dbReference type="NCBI Taxonomy" id="1690604"/>
    <lineage>
        <taxon>Eukaryota</taxon>
        <taxon>Fungi</taxon>
        <taxon>Dikarya</taxon>
        <taxon>Ascomycota</taxon>
        <taxon>Pezizomycotina</taxon>
        <taxon>Eurotiomycetes</taxon>
        <taxon>Chaetothyriomycetidae</taxon>
        <taxon>Chaetothyriales</taxon>
        <taxon>Trichomeriaceae</taxon>
        <taxon>Lithohypha</taxon>
    </lineage>
</organism>
<evidence type="ECO:0000313" key="2">
    <source>
        <dbReference type="Proteomes" id="UP001309876"/>
    </source>
</evidence>
<sequence length="157" mass="18138">MSFRLMCGESNPEGRHHLAFQRIRSYRTSVCAATPARKTGVRTPPYWDPNSDHVKAFLDIFCSGKDASRVRHNGYCLHPFYLSLELIDVNRSQRWACYSAHVSDQEVVVYKQTPKCRLDLTWQDREEDCAKAKATPTKILDNKDDEWKENTALEDAN</sequence>
<proteinExistence type="predicted"/>
<name>A0AAN7SXJ6_9EURO</name>
<keyword evidence="2" id="KW-1185">Reference proteome</keyword>
<dbReference type="AlphaFoldDB" id="A0AAN7SXJ6"/>
<reference evidence="1 2" key="1">
    <citation type="submission" date="2023-08" db="EMBL/GenBank/DDBJ databases">
        <title>Black Yeasts Isolated from many extreme environments.</title>
        <authorList>
            <person name="Coleine C."/>
            <person name="Stajich J.E."/>
            <person name="Selbmann L."/>
        </authorList>
    </citation>
    <scope>NUCLEOTIDE SEQUENCE [LARGE SCALE GENOMIC DNA]</scope>
    <source>
        <strain evidence="1 2">CCFEE 5910</strain>
    </source>
</reference>
<gene>
    <name evidence="1" type="ORF">LTR05_005322</name>
</gene>
<accession>A0AAN7SXJ6</accession>